<accession>A0A422MUQ6</accession>
<keyword evidence="3" id="KW-1185">Reference proteome</keyword>
<feature type="compositionally biased region" description="Basic and acidic residues" evidence="1">
    <location>
        <begin position="218"/>
        <end position="232"/>
    </location>
</feature>
<dbReference type="EMBL" id="MKGL01000620">
    <property type="protein sequence ID" value="RNE96953.1"/>
    <property type="molecule type" value="Genomic_DNA"/>
</dbReference>
<protein>
    <submittedName>
        <fullName evidence="2">Uncharacterized protein</fullName>
    </submittedName>
</protein>
<dbReference type="OMA" id="CLENTAF"/>
<dbReference type="Proteomes" id="UP000283634">
    <property type="component" value="Unassembled WGS sequence"/>
</dbReference>
<reference evidence="2 3" key="1">
    <citation type="journal article" date="2018" name="BMC Genomics">
        <title>Genomic comparison of Trypanosoma conorhini and Trypanosoma rangeli to Trypanosoma cruzi strains of high and low virulence.</title>
        <authorList>
            <person name="Bradwell K.R."/>
            <person name="Koparde V.N."/>
            <person name="Matveyev A.V."/>
            <person name="Serrano M.G."/>
            <person name="Alves J.M."/>
            <person name="Parikh H."/>
            <person name="Huang B."/>
            <person name="Lee V."/>
            <person name="Espinosa-Alvarez O."/>
            <person name="Ortiz P.A."/>
            <person name="Costa-Martins A.G."/>
            <person name="Teixeira M.M."/>
            <person name="Buck G.A."/>
        </authorList>
    </citation>
    <scope>NUCLEOTIDE SEQUENCE [LARGE SCALE GENOMIC DNA]</scope>
    <source>
        <strain evidence="2 3">AM80</strain>
    </source>
</reference>
<dbReference type="OrthoDB" id="255584at2759"/>
<dbReference type="GeneID" id="40333701"/>
<evidence type="ECO:0000313" key="3">
    <source>
        <dbReference type="Proteomes" id="UP000283634"/>
    </source>
</evidence>
<comment type="caution">
    <text evidence="2">The sequence shown here is derived from an EMBL/GenBank/DDBJ whole genome shotgun (WGS) entry which is preliminary data.</text>
</comment>
<proteinExistence type="predicted"/>
<sequence length="352" mass="37922">MRSRLGAVLAVCLGTRTPQRSTAAEEMKTKTTSPLGTFLQSARRGKQNRLPTDRLTKLHKRFVTAIQWVPPAAVASESIRAPGEGGFKFAWRRNAASISRAKSVALAAGLARHQSGIILLQELKNSSAKATKPIGHSGPARSSVDAVGELPPRPAIPRRASAWAASPWRRPPQGDCPARASACLPYRMRGKPLRHPQAPAHVAHFASVLWRCPPQGQRNRDAKQHSQSEQHGPKPGAKLFGAALTGVGFKLANDPMQATRLSGRTSGASKHTARPFLMGYVPSVLLRGGDVIAPCPVSARLRGPEASHFESSEAFRGLSVSTGGAPVRLEAHLPPPRKMLWRRALSQHERHA</sequence>
<name>A0A422MUQ6_TRYRA</name>
<feature type="region of interest" description="Disordered" evidence="1">
    <location>
        <begin position="130"/>
        <end position="153"/>
    </location>
</feature>
<feature type="region of interest" description="Disordered" evidence="1">
    <location>
        <begin position="213"/>
        <end position="239"/>
    </location>
</feature>
<gene>
    <name evidence="2" type="ORF">TraAM80_09768</name>
</gene>
<evidence type="ECO:0000313" key="2">
    <source>
        <dbReference type="EMBL" id="RNE96953.1"/>
    </source>
</evidence>
<dbReference type="AlphaFoldDB" id="A0A422MUQ6"/>
<dbReference type="RefSeq" id="XP_029233903.1">
    <property type="nucleotide sequence ID" value="XM_029386432.1"/>
</dbReference>
<organism evidence="2 3">
    <name type="scientific">Trypanosoma rangeli</name>
    <dbReference type="NCBI Taxonomy" id="5698"/>
    <lineage>
        <taxon>Eukaryota</taxon>
        <taxon>Discoba</taxon>
        <taxon>Euglenozoa</taxon>
        <taxon>Kinetoplastea</taxon>
        <taxon>Metakinetoplastina</taxon>
        <taxon>Trypanosomatida</taxon>
        <taxon>Trypanosomatidae</taxon>
        <taxon>Trypanosoma</taxon>
        <taxon>Herpetosoma</taxon>
    </lineage>
</organism>
<evidence type="ECO:0000256" key="1">
    <source>
        <dbReference type="SAM" id="MobiDB-lite"/>
    </source>
</evidence>
<feature type="non-terminal residue" evidence="2">
    <location>
        <position position="352"/>
    </location>
</feature>